<keyword evidence="3" id="KW-0238">DNA-binding</keyword>
<evidence type="ECO:0000256" key="5">
    <source>
        <dbReference type="ARBA" id="ARBA00023163"/>
    </source>
</evidence>
<dbReference type="PANTHER" id="PTHR30346">
    <property type="entry name" value="TRANSCRIPTIONAL DUAL REGULATOR HCAR-RELATED"/>
    <property type="match status" value="1"/>
</dbReference>
<keyword evidence="5" id="KW-0804">Transcription</keyword>
<proteinExistence type="inferred from homology"/>
<evidence type="ECO:0000256" key="2">
    <source>
        <dbReference type="ARBA" id="ARBA00023015"/>
    </source>
</evidence>
<dbReference type="InterPro" id="IPR036390">
    <property type="entry name" value="WH_DNA-bd_sf"/>
</dbReference>
<keyword evidence="4" id="KW-0010">Activator</keyword>
<dbReference type="InterPro" id="IPR000847">
    <property type="entry name" value="LysR_HTH_N"/>
</dbReference>
<evidence type="ECO:0000259" key="6">
    <source>
        <dbReference type="PROSITE" id="PS50931"/>
    </source>
</evidence>
<dbReference type="Pfam" id="PF03466">
    <property type="entry name" value="LysR_substrate"/>
    <property type="match status" value="1"/>
</dbReference>
<dbReference type="CDD" id="cd08411">
    <property type="entry name" value="PBP2_OxyR"/>
    <property type="match status" value="1"/>
</dbReference>
<evidence type="ECO:0000256" key="4">
    <source>
        <dbReference type="ARBA" id="ARBA00023159"/>
    </source>
</evidence>
<dbReference type="GO" id="GO:0003677">
    <property type="term" value="F:DNA binding"/>
    <property type="evidence" value="ECO:0007669"/>
    <property type="project" value="UniProtKB-KW"/>
</dbReference>
<gene>
    <name evidence="7" type="ORF">Q664_05725</name>
</gene>
<reference evidence="7 8" key="1">
    <citation type="submission" date="2014-07" db="EMBL/GenBank/DDBJ databases">
        <title>Draft Genome Sequence of Gephyronic Acid Producer, Cystobacter violaceus Strain Cb vi76.</title>
        <authorList>
            <person name="Stevens D.C."/>
            <person name="Young J."/>
            <person name="Carmichael R."/>
            <person name="Tan J."/>
            <person name="Taylor R.E."/>
        </authorList>
    </citation>
    <scope>NUCLEOTIDE SEQUENCE [LARGE SCALE GENOMIC DNA]</scope>
    <source>
        <strain evidence="7 8">Cb vi76</strain>
    </source>
</reference>
<dbReference type="PANTHER" id="PTHR30346:SF26">
    <property type="entry name" value="HYDROGEN PEROXIDE-INDUCIBLE GENES ACTIVATOR"/>
    <property type="match status" value="1"/>
</dbReference>
<dbReference type="SUPFAM" id="SSF53850">
    <property type="entry name" value="Periplasmic binding protein-like II"/>
    <property type="match status" value="1"/>
</dbReference>
<dbReference type="Gene3D" id="1.10.10.10">
    <property type="entry name" value="Winged helix-like DNA-binding domain superfamily/Winged helix DNA-binding domain"/>
    <property type="match status" value="1"/>
</dbReference>
<dbReference type="Gene3D" id="3.40.190.10">
    <property type="entry name" value="Periplasmic binding protein-like II"/>
    <property type="match status" value="2"/>
</dbReference>
<comment type="similarity">
    <text evidence="1">Belongs to the LysR transcriptional regulatory family.</text>
</comment>
<dbReference type="AlphaFoldDB" id="A0A084SZR0"/>
<evidence type="ECO:0000256" key="1">
    <source>
        <dbReference type="ARBA" id="ARBA00009437"/>
    </source>
</evidence>
<dbReference type="GO" id="GO:0032993">
    <property type="term" value="C:protein-DNA complex"/>
    <property type="evidence" value="ECO:0007669"/>
    <property type="project" value="TreeGrafter"/>
</dbReference>
<comment type="caution">
    <text evidence="7">The sequence shown here is derived from an EMBL/GenBank/DDBJ whole genome shotgun (WGS) entry which is preliminary data.</text>
</comment>
<keyword evidence="2" id="KW-0805">Transcription regulation</keyword>
<evidence type="ECO:0000313" key="7">
    <source>
        <dbReference type="EMBL" id="KFA93945.1"/>
    </source>
</evidence>
<name>A0A084SZR0_9BACT</name>
<dbReference type="GO" id="GO:0003700">
    <property type="term" value="F:DNA-binding transcription factor activity"/>
    <property type="evidence" value="ECO:0007669"/>
    <property type="project" value="InterPro"/>
</dbReference>
<dbReference type="InterPro" id="IPR036388">
    <property type="entry name" value="WH-like_DNA-bd_sf"/>
</dbReference>
<evidence type="ECO:0000256" key="3">
    <source>
        <dbReference type="ARBA" id="ARBA00023125"/>
    </source>
</evidence>
<dbReference type="PROSITE" id="PS50931">
    <property type="entry name" value="HTH_LYSR"/>
    <property type="match status" value="1"/>
</dbReference>
<accession>A0A084SZR0</accession>
<organism evidence="7 8">
    <name type="scientific">Archangium violaceum Cb vi76</name>
    <dbReference type="NCBI Taxonomy" id="1406225"/>
    <lineage>
        <taxon>Bacteria</taxon>
        <taxon>Pseudomonadati</taxon>
        <taxon>Myxococcota</taxon>
        <taxon>Myxococcia</taxon>
        <taxon>Myxococcales</taxon>
        <taxon>Cystobacterineae</taxon>
        <taxon>Archangiaceae</taxon>
        <taxon>Archangium</taxon>
    </lineage>
</organism>
<dbReference type="SUPFAM" id="SSF46785">
    <property type="entry name" value="Winged helix' DNA-binding domain"/>
    <property type="match status" value="1"/>
</dbReference>
<dbReference type="InterPro" id="IPR005119">
    <property type="entry name" value="LysR_subst-bd"/>
</dbReference>
<dbReference type="EMBL" id="JPMI01000031">
    <property type="protein sequence ID" value="KFA93945.1"/>
    <property type="molecule type" value="Genomic_DNA"/>
</dbReference>
<protein>
    <submittedName>
        <fullName evidence="7">LysR family transcriptional regulator</fullName>
    </submittedName>
</protein>
<dbReference type="FunFam" id="1.10.10.10:FF:000001">
    <property type="entry name" value="LysR family transcriptional regulator"/>
    <property type="match status" value="1"/>
</dbReference>
<dbReference type="Pfam" id="PF00126">
    <property type="entry name" value="HTH_1"/>
    <property type="match status" value="1"/>
</dbReference>
<dbReference type="Proteomes" id="UP000028547">
    <property type="component" value="Unassembled WGS sequence"/>
</dbReference>
<feature type="domain" description="HTH lysR-type" evidence="6">
    <location>
        <begin position="16"/>
        <end position="73"/>
    </location>
</feature>
<dbReference type="PRINTS" id="PR00039">
    <property type="entry name" value="HTHLYSR"/>
</dbReference>
<sequence length="317" mass="34374">MGLSVVPAPMPSLNDISLRQLEYLVAVADLLGFRRAAERCHVSQPALSAQIQQLEDVLGAKLFERDKRRVLLTPAGAELVARARKVLTEAGDILSAASRLSDPFAGPLNLGVIPTIAPYVLPEVIPALVKQYPRLQIRLREDKTEVLVRDLEEGRLDAALLALVPEVGDVEHAIISEDAFVVAAPPGHPLEKKKQVQFRDLDEENVLLLEDGHCFRGQALALCTRIGAREVDFRATSLTTLAQMVMSGAGGVTLLPALSVPIENRLGQLVVRPFADPSPSRTIALVWRPGFPRADALRALAGTLRSVWPGNKAATKR</sequence>
<evidence type="ECO:0000313" key="8">
    <source>
        <dbReference type="Proteomes" id="UP000028547"/>
    </source>
</evidence>